<reference evidence="1 2" key="1">
    <citation type="submission" date="2018-06" db="EMBL/GenBank/DDBJ databases">
        <title>Freshwater and sediment microbial communities from various areas in North America, analyzing microbe dynamics in response to fracking.</title>
        <authorList>
            <person name="Lamendella R."/>
        </authorList>
    </citation>
    <scope>NUCLEOTIDE SEQUENCE [LARGE SCALE GENOMIC DNA]</scope>
    <source>
        <strain evidence="1 2">99A</strain>
    </source>
</reference>
<accession>A0A329E868</accession>
<evidence type="ECO:0000313" key="2">
    <source>
        <dbReference type="Proteomes" id="UP000248729"/>
    </source>
</evidence>
<evidence type="ECO:0000313" key="1">
    <source>
        <dbReference type="EMBL" id="RAS62671.1"/>
    </source>
</evidence>
<dbReference type="EMBL" id="QLTR01000014">
    <property type="protein sequence ID" value="RAS62671.1"/>
    <property type="molecule type" value="Genomic_DNA"/>
</dbReference>
<dbReference type="RefSeq" id="WP_112404114.1">
    <property type="nucleotide sequence ID" value="NZ_QLTR01000014.1"/>
</dbReference>
<comment type="caution">
    <text evidence="1">The sequence shown here is derived from an EMBL/GenBank/DDBJ whole genome shotgun (WGS) entry which is preliminary data.</text>
</comment>
<name>A0A329E868_VIBDI</name>
<dbReference type="Proteomes" id="UP000248729">
    <property type="component" value="Unassembled WGS sequence"/>
</dbReference>
<protein>
    <submittedName>
        <fullName evidence="1">Uncharacterized protein</fullName>
    </submittedName>
</protein>
<gene>
    <name evidence="1" type="ORF">DET48_11466</name>
</gene>
<dbReference type="AlphaFoldDB" id="A0A329E868"/>
<sequence length="176" mass="20429">MTTMYFKSTSEEPVIAIKAYQDSIKHYSSQFNPLEKEFNATAIFSYDVHGMRFYDLAFNDYQNLPDKDLWTKPDPKFKNACRIRSSVRGKENMARLNDLKQRYESLLPKDIEKPCRHGFFDSIGVNWGDLIFCGLDFFVHNDEVYLATSMNLTKNVVEIIGSEFDAAKKAHNQKSE</sequence>
<organism evidence="1 2">
    <name type="scientific">Vibrio diazotrophicus</name>
    <dbReference type="NCBI Taxonomy" id="685"/>
    <lineage>
        <taxon>Bacteria</taxon>
        <taxon>Pseudomonadati</taxon>
        <taxon>Pseudomonadota</taxon>
        <taxon>Gammaproteobacteria</taxon>
        <taxon>Vibrionales</taxon>
        <taxon>Vibrionaceae</taxon>
        <taxon>Vibrio</taxon>
    </lineage>
</organism>
<proteinExistence type="predicted"/>